<evidence type="ECO:0000313" key="4">
    <source>
        <dbReference type="Proteomes" id="UP001218218"/>
    </source>
</evidence>
<reference evidence="3" key="1">
    <citation type="submission" date="2023-03" db="EMBL/GenBank/DDBJ databases">
        <title>Massive genome expansion in bonnet fungi (Mycena s.s.) driven by repeated elements and novel gene families across ecological guilds.</title>
        <authorList>
            <consortium name="Lawrence Berkeley National Laboratory"/>
            <person name="Harder C.B."/>
            <person name="Miyauchi S."/>
            <person name="Viragh M."/>
            <person name="Kuo A."/>
            <person name="Thoen E."/>
            <person name="Andreopoulos B."/>
            <person name="Lu D."/>
            <person name="Skrede I."/>
            <person name="Drula E."/>
            <person name="Henrissat B."/>
            <person name="Morin E."/>
            <person name="Kohler A."/>
            <person name="Barry K."/>
            <person name="LaButti K."/>
            <person name="Morin E."/>
            <person name="Salamov A."/>
            <person name="Lipzen A."/>
            <person name="Mereny Z."/>
            <person name="Hegedus B."/>
            <person name="Baldrian P."/>
            <person name="Stursova M."/>
            <person name="Weitz H."/>
            <person name="Taylor A."/>
            <person name="Grigoriev I.V."/>
            <person name="Nagy L.G."/>
            <person name="Martin F."/>
            <person name="Kauserud H."/>
        </authorList>
    </citation>
    <scope>NUCLEOTIDE SEQUENCE</scope>
    <source>
        <strain evidence="3">CBHHK002</strain>
    </source>
</reference>
<accession>A0AAD7EGS3</accession>
<feature type="transmembrane region" description="Helical" evidence="2">
    <location>
        <begin position="77"/>
        <end position="97"/>
    </location>
</feature>
<gene>
    <name evidence="3" type="ORF">DFH08DRAFT_890313</name>
</gene>
<name>A0AAD7EGS3_9AGAR</name>
<evidence type="ECO:0000256" key="2">
    <source>
        <dbReference type="SAM" id="Phobius"/>
    </source>
</evidence>
<dbReference type="AlphaFoldDB" id="A0AAD7EGS3"/>
<dbReference type="Proteomes" id="UP001218218">
    <property type="component" value="Unassembled WGS sequence"/>
</dbReference>
<keyword evidence="2" id="KW-0472">Membrane</keyword>
<keyword evidence="2" id="KW-1133">Transmembrane helix</keyword>
<keyword evidence="4" id="KW-1185">Reference proteome</keyword>
<keyword evidence="2" id="KW-0812">Transmembrane</keyword>
<feature type="compositionally biased region" description="Polar residues" evidence="1">
    <location>
        <begin position="214"/>
        <end position="224"/>
    </location>
</feature>
<feature type="region of interest" description="Disordered" evidence="1">
    <location>
        <begin position="151"/>
        <end position="244"/>
    </location>
</feature>
<evidence type="ECO:0000256" key="1">
    <source>
        <dbReference type="SAM" id="MobiDB-lite"/>
    </source>
</evidence>
<sequence>MPTIRLLMCPSVKSGSKPWLRGGVYHCPKYDIQSLGTQLADRLSPYLFLQASGRTHHCAGSPRHTVYDMQMPSLWRLAWLGLVPIVAMAAGITVNGLTCPDSDKRGISWTNTIFNVRDNTIKECDYSGGALCAYLANGIFNPANSTDEDDVCPDELLGVPSNSATSAATTQSPPTNSASKSSSAGHTSQSQPLSSFDPSSASWSASSTAPTRSQTSETGSGTVRSPSTSSDLTPSSSSTSTLPQANRAKIRTAAIAGSVVSFGFVVGVVLFVLWIKRRRQRLGQNTHPEQYVGDSMTERSPGRRRKFHIAPFGIALVSARRDQRRVEAAAESDVVPNDRREDGTSRDEALTERLRRIEVQLQTLLDMGLPEGAPPSYRS</sequence>
<feature type="transmembrane region" description="Helical" evidence="2">
    <location>
        <begin position="253"/>
        <end position="275"/>
    </location>
</feature>
<feature type="compositionally biased region" description="Low complexity" evidence="1">
    <location>
        <begin position="160"/>
        <end position="213"/>
    </location>
</feature>
<organism evidence="3 4">
    <name type="scientific">Mycena albidolilacea</name>
    <dbReference type="NCBI Taxonomy" id="1033008"/>
    <lineage>
        <taxon>Eukaryota</taxon>
        <taxon>Fungi</taxon>
        <taxon>Dikarya</taxon>
        <taxon>Basidiomycota</taxon>
        <taxon>Agaricomycotina</taxon>
        <taxon>Agaricomycetes</taxon>
        <taxon>Agaricomycetidae</taxon>
        <taxon>Agaricales</taxon>
        <taxon>Marasmiineae</taxon>
        <taxon>Mycenaceae</taxon>
        <taxon>Mycena</taxon>
    </lineage>
</organism>
<comment type="caution">
    <text evidence="3">The sequence shown here is derived from an EMBL/GenBank/DDBJ whole genome shotgun (WGS) entry which is preliminary data.</text>
</comment>
<feature type="compositionally biased region" description="Low complexity" evidence="1">
    <location>
        <begin position="225"/>
        <end position="243"/>
    </location>
</feature>
<proteinExistence type="predicted"/>
<dbReference type="EMBL" id="JARIHO010000053">
    <property type="protein sequence ID" value="KAJ7320833.1"/>
    <property type="molecule type" value="Genomic_DNA"/>
</dbReference>
<evidence type="ECO:0000313" key="3">
    <source>
        <dbReference type="EMBL" id="KAJ7320833.1"/>
    </source>
</evidence>
<protein>
    <submittedName>
        <fullName evidence="3">Uncharacterized protein</fullName>
    </submittedName>
</protein>
<feature type="compositionally biased region" description="Basic and acidic residues" evidence="1">
    <location>
        <begin position="336"/>
        <end position="349"/>
    </location>
</feature>
<feature type="region of interest" description="Disordered" evidence="1">
    <location>
        <begin position="328"/>
        <end position="349"/>
    </location>
</feature>